<evidence type="ECO:0000313" key="3">
    <source>
        <dbReference type="WBParaSite" id="HPLM_0001608401-mRNA-1"/>
    </source>
</evidence>
<proteinExistence type="predicted"/>
<sequence length="233" mass="25822">MLDQTICCCEPPHYFTVTIDRQYATIVIDALKMRLVAERLPATSCQAFICPTMSADSGCVTVNIPIGYYEGGCRWFIEMAKLFSGKAYAKTNCTYNTRPLAESGWLPIFIPAEFVASTEEKVETEQKPVVQPPIDADHYDDGIVISNDLNKHVIDDGLEFQRILIISTMTVVLGFNVEQLQPSALSKHCFTQNVVPHDKALLCTSSPPAERLSTFVPLSIELVVQNVFQLGGL</sequence>
<evidence type="ECO:0000313" key="2">
    <source>
        <dbReference type="Proteomes" id="UP000268014"/>
    </source>
</evidence>
<organism evidence="3">
    <name type="scientific">Haemonchus placei</name>
    <name type="common">Barber's pole worm</name>
    <dbReference type="NCBI Taxonomy" id="6290"/>
    <lineage>
        <taxon>Eukaryota</taxon>
        <taxon>Metazoa</taxon>
        <taxon>Ecdysozoa</taxon>
        <taxon>Nematoda</taxon>
        <taxon>Chromadorea</taxon>
        <taxon>Rhabditida</taxon>
        <taxon>Rhabditina</taxon>
        <taxon>Rhabditomorpha</taxon>
        <taxon>Strongyloidea</taxon>
        <taxon>Trichostrongylidae</taxon>
        <taxon>Haemonchus</taxon>
    </lineage>
</organism>
<accession>A0A0N4WWF4</accession>
<reference evidence="1 2" key="2">
    <citation type="submission" date="2018-11" db="EMBL/GenBank/DDBJ databases">
        <authorList>
            <consortium name="Pathogen Informatics"/>
        </authorList>
    </citation>
    <scope>NUCLEOTIDE SEQUENCE [LARGE SCALE GENOMIC DNA]</scope>
    <source>
        <strain evidence="1 2">MHpl1</strain>
    </source>
</reference>
<dbReference type="OrthoDB" id="5902286at2759"/>
<dbReference type="Proteomes" id="UP000268014">
    <property type="component" value="Unassembled WGS sequence"/>
</dbReference>
<dbReference type="AlphaFoldDB" id="A0A0N4WWF4"/>
<dbReference type="EMBL" id="UZAF01019260">
    <property type="protein sequence ID" value="VDO58738.1"/>
    <property type="molecule type" value="Genomic_DNA"/>
</dbReference>
<name>A0A0N4WWF4_HAEPC</name>
<reference evidence="3" key="1">
    <citation type="submission" date="2017-02" db="UniProtKB">
        <authorList>
            <consortium name="WormBaseParasite"/>
        </authorList>
    </citation>
    <scope>IDENTIFICATION</scope>
</reference>
<protein>
    <submittedName>
        <fullName evidence="3">Peptidase S1 domain-containing protein</fullName>
    </submittedName>
</protein>
<gene>
    <name evidence="1" type="ORF">HPLM_LOCUS16076</name>
</gene>
<keyword evidence="2" id="KW-1185">Reference proteome</keyword>
<dbReference type="WBParaSite" id="HPLM_0001608401-mRNA-1">
    <property type="protein sequence ID" value="HPLM_0001608401-mRNA-1"/>
    <property type="gene ID" value="HPLM_0001608401"/>
</dbReference>
<evidence type="ECO:0000313" key="1">
    <source>
        <dbReference type="EMBL" id="VDO58738.1"/>
    </source>
</evidence>